<proteinExistence type="predicted"/>
<dbReference type="GO" id="GO:0009052">
    <property type="term" value="P:pentose-phosphate shunt, non-oxidative branch"/>
    <property type="evidence" value="ECO:0007669"/>
    <property type="project" value="TreeGrafter"/>
</dbReference>
<keyword evidence="1" id="KW-0704">Schiff base</keyword>
<evidence type="ECO:0000313" key="2">
    <source>
        <dbReference type="EMBL" id="KAK2599475.1"/>
    </source>
</evidence>
<evidence type="ECO:0008006" key="4">
    <source>
        <dbReference type="Google" id="ProtNLM"/>
    </source>
</evidence>
<dbReference type="PANTHER" id="PTHR10683">
    <property type="entry name" value="TRANSALDOLASE"/>
    <property type="match status" value="1"/>
</dbReference>
<gene>
    <name evidence="2" type="ORF">N8I77_011227</name>
</gene>
<keyword evidence="3" id="KW-1185">Reference proteome</keyword>
<dbReference type="EMBL" id="JAUJFL010000007">
    <property type="protein sequence ID" value="KAK2599475.1"/>
    <property type="molecule type" value="Genomic_DNA"/>
</dbReference>
<name>A0AAD9S6C2_PHOAM</name>
<dbReference type="Gene3D" id="3.20.20.70">
    <property type="entry name" value="Aldolase class I"/>
    <property type="match status" value="1"/>
</dbReference>
<sequence>MLQPEYRDIFLENVKRYGSHGWEEVFNRVSVQFCADNRKNITGRVLVQVSPSHVHDKQEVLNQCHAYDRAFRDHGITRDQYAIKIASTGPGLAAAKILNDQGIRSLGTSVFSLSQAIAASQAGCLFVSPYLNEVAAYEDDFLMHKGDDPAMTHPMAPRLVHILETYAKMYQTTGKDQPLVVIARLVLTVHIISRSEEHHLIQYSNANVGEIIATAELGCQHITILAHHLEELQNTTLDDTALSRYPFLQDPPPNRQAPYYKDFKTRDRLKGHMKIDPLVGPTWDGKFASTKTDWLANDGEALTKTIEADPAVMKKLKDVFEAFGDADAKAKAAIESEIYPS</sequence>
<dbReference type="InterPro" id="IPR001585">
    <property type="entry name" value="TAL/FSA"/>
</dbReference>
<dbReference type="GO" id="GO:0004801">
    <property type="term" value="F:transaldolase activity"/>
    <property type="evidence" value="ECO:0007669"/>
    <property type="project" value="TreeGrafter"/>
</dbReference>
<dbReference type="InterPro" id="IPR013785">
    <property type="entry name" value="Aldolase_TIM"/>
</dbReference>
<dbReference type="Proteomes" id="UP001265746">
    <property type="component" value="Unassembled WGS sequence"/>
</dbReference>
<dbReference type="AlphaFoldDB" id="A0AAD9S6C2"/>
<dbReference type="GO" id="GO:0005975">
    <property type="term" value="P:carbohydrate metabolic process"/>
    <property type="evidence" value="ECO:0007669"/>
    <property type="project" value="InterPro"/>
</dbReference>
<dbReference type="SUPFAM" id="SSF51569">
    <property type="entry name" value="Aldolase"/>
    <property type="match status" value="1"/>
</dbReference>
<comment type="caution">
    <text evidence="2">The sequence shown here is derived from an EMBL/GenBank/DDBJ whole genome shotgun (WGS) entry which is preliminary data.</text>
</comment>
<accession>A0AAD9S6C2</accession>
<dbReference type="PANTHER" id="PTHR10683:SF39">
    <property type="entry name" value="TRANSALDOLASE"/>
    <property type="match status" value="1"/>
</dbReference>
<protein>
    <recommendedName>
        <fullName evidence="4">Transaldolase</fullName>
    </recommendedName>
</protein>
<dbReference type="Pfam" id="PF00923">
    <property type="entry name" value="TAL_FSA"/>
    <property type="match status" value="1"/>
</dbReference>
<reference evidence="2" key="1">
    <citation type="submission" date="2023-06" db="EMBL/GenBank/DDBJ databases">
        <authorList>
            <person name="Noh H."/>
        </authorList>
    </citation>
    <scope>NUCLEOTIDE SEQUENCE</scope>
    <source>
        <strain evidence="2">DUCC20226</strain>
    </source>
</reference>
<evidence type="ECO:0000256" key="1">
    <source>
        <dbReference type="ARBA" id="ARBA00023270"/>
    </source>
</evidence>
<evidence type="ECO:0000313" key="3">
    <source>
        <dbReference type="Proteomes" id="UP001265746"/>
    </source>
</evidence>
<organism evidence="2 3">
    <name type="scientific">Phomopsis amygdali</name>
    <name type="common">Fusicoccum amygdali</name>
    <dbReference type="NCBI Taxonomy" id="1214568"/>
    <lineage>
        <taxon>Eukaryota</taxon>
        <taxon>Fungi</taxon>
        <taxon>Dikarya</taxon>
        <taxon>Ascomycota</taxon>
        <taxon>Pezizomycotina</taxon>
        <taxon>Sordariomycetes</taxon>
        <taxon>Sordariomycetidae</taxon>
        <taxon>Diaporthales</taxon>
        <taxon>Diaporthaceae</taxon>
        <taxon>Diaporthe</taxon>
    </lineage>
</organism>